<feature type="transmembrane region" description="Helical" evidence="1">
    <location>
        <begin position="52"/>
        <end position="72"/>
    </location>
</feature>
<evidence type="ECO:0000256" key="1">
    <source>
        <dbReference type="SAM" id="Phobius"/>
    </source>
</evidence>
<dbReference type="AlphaFoldDB" id="A0A6C0BSJ6"/>
<proteinExistence type="predicted"/>
<sequence length="155" mass="18010">MSSLEQNISNLNKYLADENTVLKENIKLQRDINSIEGEIDRSKLNYNRLSKIMFYLTIIIILLFSYTVEFDLMYPFKSLSNFLSGSIERQSGLILIMGIILFIILYFTKIAYTKLVTTVIAAGLLYTFFLKILGMDLMGTPLFVLFIFMYFIFDL</sequence>
<organism evidence="2">
    <name type="scientific">viral metagenome</name>
    <dbReference type="NCBI Taxonomy" id="1070528"/>
    <lineage>
        <taxon>unclassified sequences</taxon>
        <taxon>metagenomes</taxon>
        <taxon>organismal metagenomes</taxon>
    </lineage>
</organism>
<dbReference type="EMBL" id="MN739233">
    <property type="protein sequence ID" value="QHS94761.1"/>
    <property type="molecule type" value="Genomic_DNA"/>
</dbReference>
<reference evidence="2" key="1">
    <citation type="journal article" date="2020" name="Nature">
        <title>Giant virus diversity and host interactions through global metagenomics.</title>
        <authorList>
            <person name="Schulz F."/>
            <person name="Roux S."/>
            <person name="Paez-Espino D."/>
            <person name="Jungbluth S."/>
            <person name="Walsh D.A."/>
            <person name="Denef V.J."/>
            <person name="McMahon K.D."/>
            <person name="Konstantinidis K.T."/>
            <person name="Eloe-Fadrosh E.A."/>
            <person name="Kyrpides N.C."/>
            <person name="Woyke T."/>
        </authorList>
    </citation>
    <scope>NUCLEOTIDE SEQUENCE</scope>
    <source>
        <strain evidence="2">GVMAG-M-3300018428-16</strain>
    </source>
</reference>
<protein>
    <submittedName>
        <fullName evidence="2">Uncharacterized protein</fullName>
    </submittedName>
</protein>
<name>A0A6C0BSJ6_9ZZZZ</name>
<accession>A0A6C0BSJ6</accession>
<evidence type="ECO:0000313" key="2">
    <source>
        <dbReference type="EMBL" id="QHS94761.1"/>
    </source>
</evidence>
<keyword evidence="1" id="KW-0472">Membrane</keyword>
<feature type="transmembrane region" description="Helical" evidence="1">
    <location>
        <begin position="132"/>
        <end position="153"/>
    </location>
</feature>
<keyword evidence="1" id="KW-0812">Transmembrane</keyword>
<feature type="transmembrane region" description="Helical" evidence="1">
    <location>
        <begin position="93"/>
        <end position="112"/>
    </location>
</feature>
<keyword evidence="1" id="KW-1133">Transmembrane helix</keyword>